<dbReference type="Gene3D" id="3.40.50.11750">
    <property type="entry name" value="HypD, alpha/beta domain 1"/>
    <property type="match status" value="2"/>
</dbReference>
<protein>
    <submittedName>
        <fullName evidence="4">Hydrogenase formation protein HypD</fullName>
    </submittedName>
</protein>
<dbReference type="RefSeq" id="WP_104752174.1">
    <property type="nucleotide sequence ID" value="NZ_FZMF01000015.1"/>
</dbReference>
<dbReference type="PANTHER" id="PTHR30149:SF0">
    <property type="entry name" value="HYDROGENASE MATURATION FACTOR HYPD"/>
    <property type="match status" value="1"/>
</dbReference>
<sequence length="373" mass="41087">MMLEAFRQKETILALIKAINALARQLPQEYTPLSIMEVCGGHTHTLMRYGLLSLLDARLNFVHGPGCPVCVMPRLRIDHALALASMPNSILITLADMLKVPGSTGSLQDLRAQGKCVRFVYSPLQALQIATENPTKQVIFFAIGFETTTPMSASLLKIAKERGLKNLSIHNNHVLVPPSVRAVLEHSSIRALIAPAHVSVVTGAQIYQPLVQEYQIPIVVSGFEPVDMLESVWRLLKQILDCRAELEIQYSRAVSMRGNLKAQALIKETMQVRHSFEWRGLGEIAHSAMQMSPAYRDWDAEVVFATNLPQRAHQDSKACLCGNILKGIAKPLDCTLFAQACTPTHPIGACMVSSEGACAAYYRYSLDIDSKLG</sequence>
<proteinExistence type="inferred from homology"/>
<dbReference type="Gene3D" id="6.10.20.100">
    <property type="match status" value="1"/>
</dbReference>
<keyword evidence="2" id="KW-0479">Metal-binding</keyword>
<dbReference type="PANTHER" id="PTHR30149">
    <property type="entry name" value="HYDROGENASE PROTEIN ASSEMBLY PROTEIN HYPD"/>
    <property type="match status" value="1"/>
</dbReference>
<dbReference type="PIRSF" id="PIRSF005622">
    <property type="entry name" value="Hydrgn_mat_hypD"/>
    <property type="match status" value="1"/>
</dbReference>
<evidence type="ECO:0000313" key="5">
    <source>
        <dbReference type="Proteomes" id="UP001595783"/>
    </source>
</evidence>
<dbReference type="NCBIfam" id="TIGR00075">
    <property type="entry name" value="hypD"/>
    <property type="match status" value="1"/>
</dbReference>
<accession>A0ABV7ZEQ8</accession>
<dbReference type="Pfam" id="PF01924">
    <property type="entry name" value="HypD"/>
    <property type="match status" value="1"/>
</dbReference>
<gene>
    <name evidence="4" type="primary">hypD</name>
    <name evidence="4" type="ORF">ACFOPX_00675</name>
</gene>
<evidence type="ECO:0000256" key="1">
    <source>
        <dbReference type="ARBA" id="ARBA00007888"/>
    </source>
</evidence>
<keyword evidence="3" id="KW-0408">Iron</keyword>
<dbReference type="EMBL" id="JBHRZO010000002">
    <property type="protein sequence ID" value="MFC3847053.1"/>
    <property type="molecule type" value="Genomic_DNA"/>
</dbReference>
<dbReference type="InterPro" id="IPR042243">
    <property type="entry name" value="HypD_1"/>
</dbReference>
<dbReference type="InterPro" id="IPR002780">
    <property type="entry name" value="Hyd_form_HypD"/>
</dbReference>
<dbReference type="Proteomes" id="UP001595783">
    <property type="component" value="Unassembled WGS sequence"/>
</dbReference>
<name>A0ABV7ZEQ8_9HELI</name>
<comment type="caution">
    <text evidence="4">The sequence shown here is derived from an EMBL/GenBank/DDBJ whole genome shotgun (WGS) entry which is preliminary data.</text>
</comment>
<keyword evidence="5" id="KW-1185">Reference proteome</keyword>
<evidence type="ECO:0000313" key="4">
    <source>
        <dbReference type="EMBL" id="MFC3847053.1"/>
    </source>
</evidence>
<organism evidence="4 5">
    <name type="scientific">Helicobacter baculiformis</name>
    <dbReference type="NCBI Taxonomy" id="427351"/>
    <lineage>
        <taxon>Bacteria</taxon>
        <taxon>Pseudomonadati</taxon>
        <taxon>Campylobacterota</taxon>
        <taxon>Epsilonproteobacteria</taxon>
        <taxon>Campylobacterales</taxon>
        <taxon>Helicobacteraceae</taxon>
        <taxon>Helicobacter</taxon>
    </lineage>
</organism>
<evidence type="ECO:0000256" key="2">
    <source>
        <dbReference type="ARBA" id="ARBA00022723"/>
    </source>
</evidence>
<dbReference type="InterPro" id="IPR042244">
    <property type="entry name" value="HypD_2_sf"/>
</dbReference>
<evidence type="ECO:0000256" key="3">
    <source>
        <dbReference type="ARBA" id="ARBA00023004"/>
    </source>
</evidence>
<comment type="similarity">
    <text evidence="1">Belongs to the HypD family.</text>
</comment>
<reference evidence="5" key="1">
    <citation type="journal article" date="2019" name="Int. J. Syst. Evol. Microbiol.">
        <title>The Global Catalogue of Microorganisms (GCM) 10K type strain sequencing project: providing services to taxonomists for standard genome sequencing and annotation.</title>
        <authorList>
            <consortium name="The Broad Institute Genomics Platform"/>
            <consortium name="The Broad Institute Genome Sequencing Center for Infectious Disease"/>
            <person name="Wu L."/>
            <person name="Ma J."/>
        </authorList>
    </citation>
    <scope>NUCLEOTIDE SEQUENCE [LARGE SCALE GENOMIC DNA]</scope>
    <source>
        <strain evidence="5">CCUG 53816</strain>
    </source>
</reference>